<gene>
    <name evidence="5" type="ORF">V3C41_11395</name>
</gene>
<dbReference type="InterPro" id="IPR010359">
    <property type="entry name" value="IrrE_HExxH"/>
</dbReference>
<evidence type="ECO:0000313" key="6">
    <source>
        <dbReference type="Proteomes" id="UP001448614"/>
    </source>
</evidence>
<organism evidence="5 6">
    <name type="scientific">Paenarthrobacter nicotinovorans</name>
    <name type="common">Arthrobacter nicotinovorans</name>
    <dbReference type="NCBI Taxonomy" id="29320"/>
    <lineage>
        <taxon>Bacteria</taxon>
        <taxon>Bacillati</taxon>
        <taxon>Actinomycetota</taxon>
        <taxon>Actinomycetes</taxon>
        <taxon>Micrococcales</taxon>
        <taxon>Micrococcaceae</taxon>
        <taxon>Paenarthrobacter</taxon>
    </lineage>
</organism>
<feature type="domain" description="IrrE N-terminal-like" evidence="3">
    <location>
        <begin position="60"/>
        <end position="130"/>
    </location>
</feature>
<reference evidence="5 6" key="1">
    <citation type="journal article" date="2024" name="Appl. Microbiol. Biotechnol.">
        <title>Biosynthetic gene clusters with biotechnological applications in novel Antarctic isolates from Actinomycetota.</title>
        <authorList>
            <person name="Bruna P."/>
            <person name="Nunez-Montero K."/>
            <person name="Contreras M.J."/>
            <person name="Leal K."/>
            <person name="Garcia M."/>
            <person name="Abanto M."/>
            <person name="Barrientos L."/>
        </authorList>
    </citation>
    <scope>NUCLEOTIDE SEQUENCE [LARGE SCALE GENOMIC DNA]</scope>
    <source>
        <strain evidence="5 6">Se16.17</strain>
    </source>
</reference>
<keyword evidence="2" id="KW-0789">Thiol protease inhibitor</keyword>
<dbReference type="EMBL" id="JBBMFV010000004">
    <property type="protein sequence ID" value="MEO3941672.1"/>
    <property type="molecule type" value="Genomic_DNA"/>
</dbReference>
<dbReference type="RefSeq" id="WP_347782581.1">
    <property type="nucleotide sequence ID" value="NZ_JBBMFV010000004.1"/>
</dbReference>
<keyword evidence="1" id="KW-0646">Protease inhibitor</keyword>
<dbReference type="SUPFAM" id="SSF141066">
    <property type="entry name" value="ICP-like"/>
    <property type="match status" value="1"/>
</dbReference>
<evidence type="ECO:0000259" key="4">
    <source>
        <dbReference type="Pfam" id="PF09394"/>
    </source>
</evidence>
<dbReference type="Pfam" id="PF09394">
    <property type="entry name" value="Inhibitor_I42"/>
    <property type="match status" value="1"/>
</dbReference>
<evidence type="ECO:0000313" key="5">
    <source>
        <dbReference type="EMBL" id="MEO3941672.1"/>
    </source>
</evidence>
<dbReference type="PANTHER" id="PTHR43236">
    <property type="entry name" value="ANTITOXIN HIGA1"/>
    <property type="match status" value="1"/>
</dbReference>
<dbReference type="InterPro" id="IPR018990">
    <property type="entry name" value="Prot_inh_I42_chagasin"/>
</dbReference>
<protein>
    <submittedName>
        <fullName evidence="5">ImmA/IrrE family metallo-endopeptidase</fullName>
    </submittedName>
</protein>
<evidence type="ECO:0000259" key="3">
    <source>
        <dbReference type="Pfam" id="PF06114"/>
    </source>
</evidence>
<dbReference type="InterPro" id="IPR036331">
    <property type="entry name" value="Chagasin-like_sf"/>
</dbReference>
<dbReference type="PANTHER" id="PTHR43236:SF1">
    <property type="entry name" value="BLL7220 PROTEIN"/>
    <property type="match status" value="1"/>
</dbReference>
<proteinExistence type="predicted"/>
<sequence>MLSTSRKRQITQIATRTLMHNGINMTRQVDIFSLIRKNRLVLRFMDLDRLLGAFVPGSPGGVIINSKLPAALQRYTAAHEFAHFALHTEVFAFDGQLEVEGRTPSGLESEAQLFASHLLMPLPLMARAAKDVGLERGSDPNADQVYGIAGIAGVSFSAALVQLRNLGMLNWAQMQSLQGVRPQSVEVKRTFGEKLTDRGAHVWSPVELGRGNVQDLYVGDLVAVDLPENRTTGFRWFVSQSTDADSADYSIDSDPQDITALDRFMLATAPAITVGTTRVSPRDPMIGGGGRRQILIRATSRGTWRVILSYAPVQNPTNSVESLNVNAELHLRPGQEQRRLILESFRASADGEVTS</sequence>
<feature type="domain" description="Proteinase inhibitor I42 chagasin" evidence="4">
    <location>
        <begin position="216"/>
        <end position="312"/>
    </location>
</feature>
<evidence type="ECO:0000256" key="1">
    <source>
        <dbReference type="ARBA" id="ARBA00022690"/>
    </source>
</evidence>
<dbReference type="Pfam" id="PF06114">
    <property type="entry name" value="Peptidase_M78"/>
    <property type="match status" value="1"/>
</dbReference>
<keyword evidence="6" id="KW-1185">Reference proteome</keyword>
<dbReference type="InterPro" id="IPR052345">
    <property type="entry name" value="Rad_response_metalloprotease"/>
</dbReference>
<dbReference type="Proteomes" id="UP001448614">
    <property type="component" value="Unassembled WGS sequence"/>
</dbReference>
<comment type="caution">
    <text evidence="5">The sequence shown here is derived from an EMBL/GenBank/DDBJ whole genome shotgun (WGS) entry which is preliminary data.</text>
</comment>
<name>A0ABV0GT38_PAENI</name>
<dbReference type="Gene3D" id="1.10.10.2910">
    <property type="match status" value="1"/>
</dbReference>
<accession>A0ABV0GT38</accession>
<dbReference type="Gene3D" id="2.60.40.2020">
    <property type="match status" value="1"/>
</dbReference>
<evidence type="ECO:0000256" key="2">
    <source>
        <dbReference type="ARBA" id="ARBA00022704"/>
    </source>
</evidence>